<feature type="domain" description="DUF3741" evidence="2">
    <location>
        <begin position="200"/>
        <end position="227"/>
    </location>
</feature>
<feature type="compositionally biased region" description="Basic and acidic residues" evidence="1">
    <location>
        <begin position="75"/>
        <end position="91"/>
    </location>
</feature>
<feature type="compositionally biased region" description="Polar residues" evidence="1">
    <location>
        <begin position="501"/>
        <end position="516"/>
    </location>
</feature>
<keyword evidence="5" id="KW-1185">Reference proteome</keyword>
<feature type="region of interest" description="Disordered" evidence="1">
    <location>
        <begin position="313"/>
        <end position="340"/>
    </location>
</feature>
<feature type="region of interest" description="Disordered" evidence="1">
    <location>
        <begin position="40"/>
        <end position="133"/>
    </location>
</feature>
<dbReference type="EMBL" id="OOIL02001369">
    <property type="protein sequence ID" value="VFQ74741.1"/>
    <property type="molecule type" value="Genomic_DNA"/>
</dbReference>
<evidence type="ECO:0000259" key="3">
    <source>
        <dbReference type="Pfam" id="PF14309"/>
    </source>
</evidence>
<dbReference type="Proteomes" id="UP000595140">
    <property type="component" value="Unassembled WGS sequence"/>
</dbReference>
<evidence type="ECO:0008006" key="6">
    <source>
        <dbReference type="Google" id="ProtNLM"/>
    </source>
</evidence>
<evidence type="ECO:0000259" key="2">
    <source>
        <dbReference type="Pfam" id="PF12552"/>
    </source>
</evidence>
<sequence length="747" mass="84316">MAKKSQRRLRYEKGHIGCMWGFISIFDFRRGVSTKKLLADRRRPGRQVGASSSSKLMIPDHGENSMRVEDDEEREVASRDKAKTRAKELMGKDAPAPKTQSVDGDTELEPQPFGTSHRTKSHKKTHETSKRSKNLSLSDLDDYVTREAISGLSSRYKVCSSDDLNCSKEEQLSYAMKVFINHKLKNSNKFLREEGEISDDSKELTDALETLRANTELFHRLLQDPNSNLVKHIESLNDGLEKVADEIIERNQQPPKFTPRRRSKSQGSSQPSNKIVILKPGLVRLPVHNKVQSERNMSLFSFTEIRRKLKHVMGKDREGTSPEIKKSVNSEKGVSGENVGWSSPNRNHFYTERFAKKRVPNIYLEAKKHIFEMLESGEEKEGSSMSGNLSKSLGKILSLPSDYYISSRSSSGNSFSSEDQISSSQRRVEADVPSLGQAAVEDSEEQSQSRCHENERVSNASRDLSSCSITVNTDNAYVTVSFFDESSELTSECLKTESKGTEQNLSSPPDSSANSFETCKAGPDCVVDKTERPSPISVLDPLCMEDDISPASTSCRSVEPDIQPRKIQFEEESAAAEAAHSTPNQQALRTCLESEETAFEYVEAVLLGSDLNWDEYLSRWLFSDQILDLSLFDEVELFSNRSCHDQKLLFDCTNEVLKEVIDFHFPIVKLNIRPIPKGMDLIHRVWAGVEWHLLKHSLSRSLDQLIKKQMEKPGAWLDLHSEIGIVGFVIESAVLEELLDEIFYELI</sequence>
<dbReference type="Pfam" id="PF14309">
    <property type="entry name" value="DUF4378"/>
    <property type="match status" value="1"/>
</dbReference>
<feature type="compositionally biased region" description="Low complexity" evidence="1">
    <location>
        <begin position="408"/>
        <end position="424"/>
    </location>
</feature>
<protein>
    <recommendedName>
        <fullName evidence="6">DUF4378 domain-containing protein</fullName>
    </recommendedName>
</protein>
<evidence type="ECO:0000313" key="4">
    <source>
        <dbReference type="EMBL" id="VFQ74741.1"/>
    </source>
</evidence>
<dbReference type="PANTHER" id="PTHR47212">
    <property type="entry name" value="ADHESIN-LIKE PROTEIN, PUTATIVE (DUF3741)-RELATED"/>
    <property type="match status" value="1"/>
</dbReference>
<dbReference type="AlphaFoldDB" id="A0A484LEK1"/>
<evidence type="ECO:0000313" key="5">
    <source>
        <dbReference type="Proteomes" id="UP000595140"/>
    </source>
</evidence>
<gene>
    <name evidence="4" type="ORF">CCAM_LOCUS16517</name>
</gene>
<dbReference type="InterPro" id="IPR025486">
    <property type="entry name" value="DUF4378"/>
</dbReference>
<proteinExistence type="predicted"/>
<accession>A0A484LEK1</accession>
<evidence type="ECO:0000256" key="1">
    <source>
        <dbReference type="SAM" id="MobiDB-lite"/>
    </source>
</evidence>
<feature type="domain" description="DUF4378" evidence="3">
    <location>
        <begin position="599"/>
        <end position="741"/>
    </location>
</feature>
<feature type="region of interest" description="Disordered" evidence="1">
    <location>
        <begin position="495"/>
        <end position="516"/>
    </location>
</feature>
<reference evidence="4 5" key="1">
    <citation type="submission" date="2018-04" db="EMBL/GenBank/DDBJ databases">
        <authorList>
            <person name="Vogel A."/>
        </authorList>
    </citation>
    <scope>NUCLEOTIDE SEQUENCE [LARGE SCALE GENOMIC DNA]</scope>
</reference>
<feature type="compositionally biased region" description="Basic and acidic residues" evidence="1">
    <location>
        <begin position="313"/>
        <end position="329"/>
    </location>
</feature>
<feature type="compositionally biased region" description="Basic and acidic residues" evidence="1">
    <location>
        <begin position="58"/>
        <end position="68"/>
    </location>
</feature>
<name>A0A484LEK1_9ASTE</name>
<feature type="region of interest" description="Disordered" evidence="1">
    <location>
        <begin position="408"/>
        <end position="457"/>
    </location>
</feature>
<dbReference type="PANTHER" id="PTHR47212:SF4">
    <property type="entry name" value="ADHESIN-LIKE PROTEIN, PUTATIVE (DUF3741)-RELATED"/>
    <property type="match status" value="1"/>
</dbReference>
<dbReference type="OrthoDB" id="770239at2759"/>
<organism evidence="4 5">
    <name type="scientific">Cuscuta campestris</name>
    <dbReference type="NCBI Taxonomy" id="132261"/>
    <lineage>
        <taxon>Eukaryota</taxon>
        <taxon>Viridiplantae</taxon>
        <taxon>Streptophyta</taxon>
        <taxon>Embryophyta</taxon>
        <taxon>Tracheophyta</taxon>
        <taxon>Spermatophyta</taxon>
        <taxon>Magnoliopsida</taxon>
        <taxon>eudicotyledons</taxon>
        <taxon>Gunneridae</taxon>
        <taxon>Pentapetalae</taxon>
        <taxon>asterids</taxon>
        <taxon>lamiids</taxon>
        <taxon>Solanales</taxon>
        <taxon>Convolvulaceae</taxon>
        <taxon>Cuscuteae</taxon>
        <taxon>Cuscuta</taxon>
        <taxon>Cuscuta subgen. Grammica</taxon>
        <taxon>Cuscuta sect. Cleistogrammica</taxon>
    </lineage>
</organism>
<dbReference type="InterPro" id="IPR022212">
    <property type="entry name" value="DUF3741"/>
</dbReference>
<dbReference type="Pfam" id="PF12552">
    <property type="entry name" value="DUF3741"/>
    <property type="match status" value="1"/>
</dbReference>
<feature type="region of interest" description="Disordered" evidence="1">
    <location>
        <begin position="249"/>
        <end position="273"/>
    </location>
</feature>